<dbReference type="PANTHER" id="PTHR43272:SF13">
    <property type="entry name" value="FATTY ACID COA LIGASE ACSL3"/>
    <property type="match status" value="1"/>
</dbReference>
<evidence type="ECO:0000256" key="4">
    <source>
        <dbReference type="ARBA" id="ARBA00026121"/>
    </source>
</evidence>
<dbReference type="PANTHER" id="PTHR43272">
    <property type="entry name" value="LONG-CHAIN-FATTY-ACID--COA LIGASE"/>
    <property type="match status" value="1"/>
</dbReference>
<dbReference type="Pfam" id="PF00501">
    <property type="entry name" value="AMP-binding"/>
    <property type="match status" value="1"/>
</dbReference>
<feature type="transmembrane region" description="Helical" evidence="5">
    <location>
        <begin position="21"/>
        <end position="44"/>
    </location>
</feature>
<dbReference type="GO" id="GO:0005811">
    <property type="term" value="C:lipid droplet"/>
    <property type="evidence" value="ECO:0007669"/>
    <property type="project" value="TreeGrafter"/>
</dbReference>
<keyword evidence="3" id="KW-0443">Lipid metabolism</keyword>
<accession>A0A643C427</accession>
<dbReference type="SUPFAM" id="SSF56801">
    <property type="entry name" value="Acetyl-CoA synthetase-like"/>
    <property type="match status" value="1"/>
</dbReference>
<evidence type="ECO:0000256" key="2">
    <source>
        <dbReference type="ARBA" id="ARBA00022832"/>
    </source>
</evidence>
<evidence type="ECO:0000259" key="6">
    <source>
        <dbReference type="Pfam" id="PF00501"/>
    </source>
</evidence>
<dbReference type="GO" id="GO:0004467">
    <property type="term" value="F:long-chain fatty acid-CoA ligase activity"/>
    <property type="evidence" value="ECO:0007669"/>
    <property type="project" value="UniProtKB-EC"/>
</dbReference>
<sequence>MNNHVSSKPSTMKLKHTINPILLYFIHFIISLYTILTYIPYYFLSDSRQEKSNQIKAKPVNSKPESAYRSVNSLDGLASVLYPGCDTLDKVFMHAKNKFKDKRLLGTREILNEEDEVQPNGKIFKKVILGNYNWLSFEDVFVRAFNFGNGLQTLGQKPKTNIAIFCETRAEWMVAAQACFMYNFQLVTLYATLGGPAIVHGLNETEVTNIITSKELLQTKLKDIVSLVPCLRHIITVDGKPPAWSEFPKGVIVHTMAAVQALGAKASAENKPHSKPVPSDIAVIMYTSGSTGLPKGVMISHSNLIAGITGMAERIPELGEKDVYIGYLPLAHVLELSAELVCLSHGCCIGYSSPQTLADQEIMDRIYKNVMNKVNEMSNFQRTLFILAYNYKMEQISKGHGAPLSATTQRFMNICFCCPVGQGYGLTESCGAGTITEVWDYNTGRVGAPLVCCEIKLKNWEEGGYFNTDKPHPRGEIIIGGQNVTMGYYKNEAKTKADFFEDENGQRWLCTGDIGEFDPDGCLKIIDRKKDLVKLQAGEYVSLGKVEAALKNLSLIDNICAYANSYHSYVIGFVVPNQKELTELARKRGLRGTWEELCNSCEMENEVLKVLSEAAVSASLEKFEIPVKIRLSPEPWTPETGLVTDAFKLKRKELKTHYQADIERMYGRK</sequence>
<dbReference type="InterPro" id="IPR000873">
    <property type="entry name" value="AMP-dep_synth/lig_dom"/>
</dbReference>
<evidence type="ECO:0000256" key="1">
    <source>
        <dbReference type="ARBA" id="ARBA00022598"/>
    </source>
</evidence>
<evidence type="ECO:0000256" key="5">
    <source>
        <dbReference type="SAM" id="Phobius"/>
    </source>
</evidence>
<dbReference type="GO" id="GO:0005783">
    <property type="term" value="C:endoplasmic reticulum"/>
    <property type="evidence" value="ECO:0007669"/>
    <property type="project" value="TreeGrafter"/>
</dbReference>
<evidence type="ECO:0000256" key="3">
    <source>
        <dbReference type="ARBA" id="ARBA00023098"/>
    </source>
</evidence>
<dbReference type="GO" id="GO:0005886">
    <property type="term" value="C:plasma membrane"/>
    <property type="evidence" value="ECO:0007669"/>
    <property type="project" value="TreeGrafter"/>
</dbReference>
<dbReference type="AlphaFoldDB" id="A0A643C427"/>
<keyword evidence="5" id="KW-1133">Transmembrane helix</keyword>
<proteinExistence type="predicted"/>
<name>A0A643C427_BALPH</name>
<reference evidence="7 8" key="1">
    <citation type="journal article" date="2019" name="PLoS ONE">
        <title>Genomic analyses reveal an absence of contemporary introgressive admixture between fin whales and blue whales, despite known hybrids.</title>
        <authorList>
            <person name="Westbury M.V."/>
            <person name="Petersen B."/>
            <person name="Lorenzen E.D."/>
        </authorList>
    </citation>
    <scope>NUCLEOTIDE SEQUENCE [LARGE SCALE GENOMIC DNA]</scope>
    <source>
        <strain evidence="7">FinWhale-01</strain>
    </source>
</reference>
<keyword evidence="1" id="KW-0436">Ligase</keyword>
<dbReference type="Proteomes" id="UP000437017">
    <property type="component" value="Unassembled WGS sequence"/>
</dbReference>
<dbReference type="PROSITE" id="PS00455">
    <property type="entry name" value="AMP_BINDING"/>
    <property type="match status" value="1"/>
</dbReference>
<dbReference type="EC" id="6.2.1.3" evidence="4"/>
<dbReference type="Gene3D" id="3.40.50.12780">
    <property type="entry name" value="N-terminal domain of ligase-like"/>
    <property type="match status" value="1"/>
</dbReference>
<comment type="caution">
    <text evidence="7">The sequence shown here is derived from an EMBL/GenBank/DDBJ whole genome shotgun (WGS) entry which is preliminary data.</text>
</comment>
<organism evidence="7 8">
    <name type="scientific">Balaenoptera physalus</name>
    <name type="common">Fin whale</name>
    <name type="synonym">Balaena physalus</name>
    <dbReference type="NCBI Taxonomy" id="9770"/>
    <lineage>
        <taxon>Eukaryota</taxon>
        <taxon>Metazoa</taxon>
        <taxon>Chordata</taxon>
        <taxon>Craniata</taxon>
        <taxon>Vertebrata</taxon>
        <taxon>Euteleostomi</taxon>
        <taxon>Mammalia</taxon>
        <taxon>Eutheria</taxon>
        <taxon>Laurasiatheria</taxon>
        <taxon>Artiodactyla</taxon>
        <taxon>Whippomorpha</taxon>
        <taxon>Cetacea</taxon>
        <taxon>Mysticeti</taxon>
        <taxon>Balaenopteridae</taxon>
        <taxon>Balaenoptera</taxon>
    </lineage>
</organism>
<keyword evidence="2" id="KW-0276">Fatty acid metabolism</keyword>
<dbReference type="OrthoDB" id="1700726at2759"/>
<evidence type="ECO:0000313" key="7">
    <source>
        <dbReference type="EMBL" id="KAB0395023.1"/>
    </source>
</evidence>
<feature type="domain" description="AMP-dependent synthetase/ligase" evidence="6">
    <location>
        <begin position="127"/>
        <end position="489"/>
    </location>
</feature>
<dbReference type="GO" id="GO:0030182">
    <property type="term" value="P:neuron differentiation"/>
    <property type="evidence" value="ECO:0007669"/>
    <property type="project" value="TreeGrafter"/>
</dbReference>
<dbReference type="InterPro" id="IPR020845">
    <property type="entry name" value="AMP-binding_CS"/>
</dbReference>
<evidence type="ECO:0000313" key="8">
    <source>
        <dbReference type="Proteomes" id="UP000437017"/>
    </source>
</evidence>
<protein>
    <recommendedName>
        <fullName evidence="4">long-chain-fatty-acid--CoA ligase</fullName>
        <ecNumber evidence="4">6.2.1.3</ecNumber>
    </recommendedName>
</protein>
<gene>
    <name evidence="7" type="ORF">E2I00_004553</name>
</gene>
<dbReference type="GO" id="GO:0035336">
    <property type="term" value="P:long-chain fatty-acyl-CoA metabolic process"/>
    <property type="evidence" value="ECO:0007669"/>
    <property type="project" value="TreeGrafter"/>
</dbReference>
<keyword evidence="5" id="KW-0472">Membrane</keyword>
<keyword evidence="8" id="KW-1185">Reference proteome</keyword>
<keyword evidence="5" id="KW-0812">Transmembrane</keyword>
<dbReference type="EMBL" id="SGJD01002618">
    <property type="protein sequence ID" value="KAB0395023.1"/>
    <property type="molecule type" value="Genomic_DNA"/>
</dbReference>
<dbReference type="InterPro" id="IPR042099">
    <property type="entry name" value="ANL_N_sf"/>
</dbReference>